<organism evidence="2 3">
    <name type="scientific">Ectobacillus ponti</name>
    <dbReference type="NCBI Taxonomy" id="2961894"/>
    <lineage>
        <taxon>Bacteria</taxon>
        <taxon>Bacillati</taxon>
        <taxon>Bacillota</taxon>
        <taxon>Bacilli</taxon>
        <taxon>Bacillales</taxon>
        <taxon>Bacillaceae</taxon>
        <taxon>Ectobacillus</taxon>
    </lineage>
</organism>
<dbReference type="RefSeq" id="WP_254758237.1">
    <property type="nucleotide sequence ID" value="NZ_JANCLT010000003.1"/>
</dbReference>
<keyword evidence="1" id="KW-0812">Transmembrane</keyword>
<proteinExistence type="predicted"/>
<protein>
    <submittedName>
        <fullName evidence="2">Uncharacterized protein</fullName>
    </submittedName>
</protein>
<dbReference type="AlphaFoldDB" id="A0AA41X8I1"/>
<keyword evidence="3" id="KW-1185">Reference proteome</keyword>
<feature type="transmembrane region" description="Helical" evidence="1">
    <location>
        <begin position="170"/>
        <end position="191"/>
    </location>
</feature>
<keyword evidence="1" id="KW-1133">Transmembrane helix</keyword>
<feature type="transmembrane region" description="Helical" evidence="1">
    <location>
        <begin position="75"/>
        <end position="96"/>
    </location>
</feature>
<gene>
    <name evidence="2" type="ORF">NK662_07190</name>
</gene>
<comment type="caution">
    <text evidence="2">The sequence shown here is derived from an EMBL/GenBank/DDBJ whole genome shotgun (WGS) entry which is preliminary data.</text>
</comment>
<keyword evidence="1" id="KW-0472">Membrane</keyword>
<feature type="transmembrane region" description="Helical" evidence="1">
    <location>
        <begin position="140"/>
        <end position="158"/>
    </location>
</feature>
<accession>A0AA41X8I1</accession>
<reference evidence="2" key="1">
    <citation type="submission" date="2022-07" db="EMBL/GenBank/DDBJ databases">
        <authorList>
            <person name="Li W.-J."/>
            <person name="Deng Q.-Q."/>
        </authorList>
    </citation>
    <scope>NUCLEOTIDE SEQUENCE</scope>
    <source>
        <strain evidence="2">SYSU M60031</strain>
    </source>
</reference>
<name>A0AA41X8I1_9BACI</name>
<feature type="transmembrane region" description="Helical" evidence="1">
    <location>
        <begin position="103"/>
        <end position="120"/>
    </location>
</feature>
<feature type="transmembrane region" description="Helical" evidence="1">
    <location>
        <begin position="16"/>
        <end position="37"/>
    </location>
</feature>
<dbReference type="EMBL" id="JANCLT010000003">
    <property type="protein sequence ID" value="MCP8968325.1"/>
    <property type="molecule type" value="Genomic_DNA"/>
</dbReference>
<evidence type="ECO:0000313" key="3">
    <source>
        <dbReference type="Proteomes" id="UP001156102"/>
    </source>
</evidence>
<sequence>MELAHDKSKKGEMTMFIHWLIIITVAVVSLIGIIGIARRSPFHYGILLVLQLVSAFVLCVFFQKVMGFYRFALPLRYAMILVLSGFGLYVLFIVHYRPRHKTFFFLFTVLHLVFILEYILEQYVHFIVYQNGWDTWDSYTWYWIYTIVFAGIGDYVVPEKYRNPVDPYSKGYWLSFFGVLVLTVAFTVYVLQAGT</sequence>
<feature type="transmembrane region" description="Helical" evidence="1">
    <location>
        <begin position="44"/>
        <end position="63"/>
    </location>
</feature>
<evidence type="ECO:0000256" key="1">
    <source>
        <dbReference type="SAM" id="Phobius"/>
    </source>
</evidence>
<evidence type="ECO:0000313" key="2">
    <source>
        <dbReference type="EMBL" id="MCP8968325.1"/>
    </source>
</evidence>
<dbReference type="Proteomes" id="UP001156102">
    <property type="component" value="Unassembled WGS sequence"/>
</dbReference>